<evidence type="ECO:0000259" key="2">
    <source>
        <dbReference type="SMART" id="SM00955"/>
    </source>
</evidence>
<feature type="compositionally biased region" description="Acidic residues" evidence="1">
    <location>
        <begin position="14"/>
        <end position="24"/>
    </location>
</feature>
<dbReference type="GO" id="GO:0006402">
    <property type="term" value="P:mRNA catabolic process"/>
    <property type="evidence" value="ECO:0007669"/>
    <property type="project" value="TreeGrafter"/>
</dbReference>
<name>A0A383CST0_9ZZZZ</name>
<dbReference type="GO" id="GO:0003723">
    <property type="term" value="F:RNA binding"/>
    <property type="evidence" value="ECO:0007669"/>
    <property type="project" value="InterPro"/>
</dbReference>
<reference evidence="3" key="1">
    <citation type="submission" date="2018-05" db="EMBL/GenBank/DDBJ databases">
        <authorList>
            <person name="Lanie J.A."/>
            <person name="Ng W.-L."/>
            <person name="Kazmierczak K.M."/>
            <person name="Andrzejewski T.M."/>
            <person name="Davidsen T.M."/>
            <person name="Wayne K.J."/>
            <person name="Tettelin H."/>
            <person name="Glass J.I."/>
            <person name="Rusch D."/>
            <person name="Podicherti R."/>
            <person name="Tsui H.-C.T."/>
            <person name="Winkler M.E."/>
        </authorList>
    </citation>
    <scope>NUCLEOTIDE SEQUENCE</scope>
</reference>
<protein>
    <recommendedName>
        <fullName evidence="2">RNB domain-containing protein</fullName>
    </recommendedName>
</protein>
<dbReference type="InterPro" id="IPR001900">
    <property type="entry name" value="RNase_II/R"/>
</dbReference>
<dbReference type="InterPro" id="IPR012340">
    <property type="entry name" value="NA-bd_OB-fold"/>
</dbReference>
<dbReference type="EMBL" id="UINC01211494">
    <property type="protein sequence ID" value="SVE35407.1"/>
    <property type="molecule type" value="Genomic_DNA"/>
</dbReference>
<dbReference type="PANTHER" id="PTHR23355:SF42">
    <property type="entry name" value="RIBONUCLEASE II, CHLOROPLASTIC_MITOCHONDRIAL"/>
    <property type="match status" value="1"/>
</dbReference>
<organism evidence="3">
    <name type="scientific">marine metagenome</name>
    <dbReference type="NCBI Taxonomy" id="408172"/>
    <lineage>
        <taxon>unclassified sequences</taxon>
        <taxon>metagenomes</taxon>
        <taxon>ecological metagenomes</taxon>
    </lineage>
</organism>
<dbReference type="PANTHER" id="PTHR23355">
    <property type="entry name" value="RIBONUCLEASE"/>
    <property type="match status" value="1"/>
</dbReference>
<accession>A0A383CST0</accession>
<feature type="domain" description="RNB" evidence="2">
    <location>
        <begin position="3"/>
        <end position="239"/>
    </location>
</feature>
<dbReference type="SMART" id="SM00955">
    <property type="entry name" value="RNB"/>
    <property type="match status" value="1"/>
</dbReference>
<feature type="non-terminal residue" evidence="3">
    <location>
        <position position="1"/>
    </location>
</feature>
<dbReference type="GO" id="GO:0000932">
    <property type="term" value="C:P-body"/>
    <property type="evidence" value="ECO:0007669"/>
    <property type="project" value="TreeGrafter"/>
</dbReference>
<feature type="region of interest" description="Disordered" evidence="1">
    <location>
        <begin position="1"/>
        <end position="24"/>
    </location>
</feature>
<dbReference type="InterPro" id="IPR050180">
    <property type="entry name" value="RNR_Ribonuclease"/>
</dbReference>
<dbReference type="Pfam" id="PF00773">
    <property type="entry name" value="RNB"/>
    <property type="match status" value="1"/>
</dbReference>
<feature type="non-terminal residue" evidence="3">
    <location>
        <position position="239"/>
    </location>
</feature>
<evidence type="ECO:0000256" key="1">
    <source>
        <dbReference type="SAM" id="MobiDB-lite"/>
    </source>
</evidence>
<proteinExistence type="predicted"/>
<sequence>EDRVDLTHLPAYAIDDEGNQDPDDALSIDDDGNLWVHVADVACLVAPDSEADVEARARGATLYLPDGSIPMLPTDLVPRLGLGLADDGISPAMSFRLRISPEGAVAAAEVVPSRVRVQRLTYEQADPLMQTDECLRRIDDVTSRSRALRLAMGAVELDWPETRIRVDASGAEPEIDIRPLAPLRSRQLVAESMILAGAGAAWLAREGGIPFPYSVQDAAVDSDDEVLPAGLPGAYVLRR</sequence>
<dbReference type="AlphaFoldDB" id="A0A383CST0"/>
<evidence type="ECO:0000313" key="3">
    <source>
        <dbReference type="EMBL" id="SVE35407.1"/>
    </source>
</evidence>
<dbReference type="GO" id="GO:0000175">
    <property type="term" value="F:3'-5'-RNA exonuclease activity"/>
    <property type="evidence" value="ECO:0007669"/>
    <property type="project" value="TreeGrafter"/>
</dbReference>
<dbReference type="SUPFAM" id="SSF50249">
    <property type="entry name" value="Nucleic acid-binding proteins"/>
    <property type="match status" value="1"/>
</dbReference>
<gene>
    <name evidence="3" type="ORF">METZ01_LOCUS488261</name>
</gene>